<dbReference type="Gene3D" id="2.160.20.10">
    <property type="entry name" value="Single-stranded right-handed beta-helix, Pectin lyase-like"/>
    <property type="match status" value="5"/>
</dbReference>
<dbReference type="PANTHER" id="PTHR12338:SF5">
    <property type="entry name" value="ANTIGEN 43-RELATED"/>
    <property type="match status" value="1"/>
</dbReference>
<evidence type="ECO:0000313" key="5">
    <source>
        <dbReference type="EMBL" id="PZQ49105.1"/>
    </source>
</evidence>
<dbReference type="NCBIfam" id="TIGR01901">
    <property type="entry name" value="adhes_NPXG"/>
    <property type="match status" value="1"/>
</dbReference>
<keyword evidence="2" id="KW-0732">Signal</keyword>
<dbReference type="InterPro" id="IPR011050">
    <property type="entry name" value="Pectin_lyase_fold/virulence"/>
</dbReference>
<reference evidence="5 6" key="1">
    <citation type="submission" date="2017-08" db="EMBL/GenBank/DDBJ databases">
        <title>Infants hospitalized years apart are colonized by the same room-sourced microbial strains.</title>
        <authorList>
            <person name="Brooks B."/>
            <person name="Olm M.R."/>
            <person name="Firek B.A."/>
            <person name="Baker R."/>
            <person name="Thomas B.C."/>
            <person name="Morowitz M.J."/>
            <person name="Banfield J.F."/>
        </authorList>
    </citation>
    <scope>NUCLEOTIDE SEQUENCE [LARGE SCALE GENOMIC DNA]</scope>
    <source>
        <strain evidence="5">S2_005_002_R2_29</strain>
    </source>
</reference>
<organism evidence="5 6">
    <name type="scientific">Micavibrio aeruginosavorus</name>
    <dbReference type="NCBI Taxonomy" id="349221"/>
    <lineage>
        <taxon>Bacteria</taxon>
        <taxon>Pseudomonadati</taxon>
        <taxon>Bdellovibrionota</taxon>
        <taxon>Bdellovibrionia</taxon>
        <taxon>Bdellovibrionales</taxon>
        <taxon>Pseudobdellovibrionaceae</taxon>
        <taxon>Micavibrio</taxon>
    </lineage>
</organism>
<dbReference type="InterPro" id="IPR039448">
    <property type="entry name" value="Beta_helix"/>
</dbReference>
<dbReference type="InterPro" id="IPR012334">
    <property type="entry name" value="Pectin_lyas_fold"/>
</dbReference>
<feature type="chain" id="PRO_5016165388" description="Right handed beta helix domain-containing protein" evidence="2">
    <location>
        <begin position="43"/>
        <end position="1920"/>
    </location>
</feature>
<dbReference type="InterPro" id="IPR006626">
    <property type="entry name" value="PbH1"/>
</dbReference>
<dbReference type="SMART" id="SM00710">
    <property type="entry name" value="PbH1"/>
    <property type="match status" value="28"/>
</dbReference>
<evidence type="ECO:0000256" key="1">
    <source>
        <dbReference type="ARBA" id="ARBA00022737"/>
    </source>
</evidence>
<evidence type="ECO:0000259" key="4">
    <source>
        <dbReference type="SMART" id="SM00912"/>
    </source>
</evidence>
<gene>
    <name evidence="5" type="ORF">DI551_00185</name>
</gene>
<dbReference type="InterPro" id="IPR007742">
    <property type="entry name" value="NosD_dom"/>
</dbReference>
<name>A0A2W5NEB9_9BACT</name>
<dbReference type="Proteomes" id="UP000249417">
    <property type="component" value="Unassembled WGS sequence"/>
</dbReference>
<dbReference type="NCBIfam" id="TIGR03804">
    <property type="entry name" value="para_beta_helix"/>
    <property type="match status" value="2"/>
</dbReference>
<keyword evidence="1" id="KW-0677">Repeat</keyword>
<evidence type="ECO:0008006" key="7">
    <source>
        <dbReference type="Google" id="ProtNLM"/>
    </source>
</evidence>
<feature type="domain" description="Carbohydrate-binding/sugar hydrolysis" evidence="3">
    <location>
        <begin position="580"/>
        <end position="742"/>
    </location>
</feature>
<dbReference type="Pfam" id="PF05048">
    <property type="entry name" value="NosD"/>
    <property type="match status" value="1"/>
</dbReference>
<dbReference type="PANTHER" id="PTHR12338">
    <property type="entry name" value="AUTOTRANSPORTER"/>
    <property type="match status" value="1"/>
</dbReference>
<comment type="caution">
    <text evidence="5">The sequence shown here is derived from an EMBL/GenBank/DDBJ whole genome shotgun (WGS) entry which is preliminary data.</text>
</comment>
<feature type="signal peptide" evidence="2">
    <location>
        <begin position="1"/>
        <end position="42"/>
    </location>
</feature>
<evidence type="ECO:0000256" key="2">
    <source>
        <dbReference type="SAM" id="SignalP"/>
    </source>
</evidence>
<evidence type="ECO:0000259" key="3">
    <source>
        <dbReference type="SMART" id="SM00722"/>
    </source>
</evidence>
<protein>
    <recommendedName>
        <fullName evidence="7">Right handed beta helix domain-containing protein</fullName>
    </recommendedName>
</protein>
<dbReference type="SMART" id="SM00722">
    <property type="entry name" value="CASH"/>
    <property type="match status" value="2"/>
</dbReference>
<dbReference type="InterPro" id="IPR022441">
    <property type="entry name" value="Para_beta_helix_rpt-2"/>
</dbReference>
<accession>A0A2W5NEB9</accession>
<dbReference type="Pfam" id="PF13229">
    <property type="entry name" value="Beta_helix"/>
    <property type="match status" value="2"/>
</dbReference>
<sequence length="1920" mass="200968">MKLAQNGIAANFGLVGKSVRRYLATTALTATGLMAIASPALADNWTDHVASEGSISIDTTTPNTTNITQHTDFTKVHGDGDINAGWTVNVAQPSSSSKYVLYDTEADPTKIMGNLNANGKIYIFDRDGVIFGRDSVVNVGSIIASTKYIDDETIKNGGTVEFKPFADNGRAEGGVVNEGSITVAEGGLAAFVAPNVVNDGVINAKMGTFVAASGEKVTLDLYGDNLVEVAVEGQLSNALIENKGTIKAEGGNVVLTAAAAKDAVDNVINMEGVIDVSSVSTKGGKIVLSGGNSGTVKVSGSLKADGKTGGGAIDVTGDNINVADTALLSADATHTGNGGTIKVIAQDHADFRGSVFARGGAGAGNGGFVEISGYGALGFSGYTDLSATNGTMGTVLLDPTFAIIHSGLMHEPLGLGYVLSAQALANSMKNSNYIVQADEYIDVGTKPGSYNTGNAIIDAILNALPDGNIDLSTYAIPFVNVVPYFPFIIAGVDTGTTAGSITFDSDTVNFNRNLTMGNGNVTVDANTVNLNAILKAKDGSTLGDTRISSNANTVNVLSNAAKIQQGVWLADDAGGATVNVAAGTYNETVNIGKAVTLIGGGVAIVDPNSPAFVVTGNDVTIDGFNIVNTSGADGYGVFVNGAANTTIKNNVINNTSAQGIYAKDATGLKITNNTIDKTTDDAILVDTTASDTVITDNKIGTLEGVKGNGIHIINAKGGVVQRNTITNAKENKYDHGHGIYLSNTQNVLVGGFTILDANIITGSGLDGIKVFAGENNSLYYNSIADSGREGIYGEGTNKLYVIGNTVKNSGLVPGNFAGVRVKNSKNIYVTSNTISDSEYGVRFDSNVLGDENYIWGNTISHTYQDGITVDAAQNVIIEANKVTDTGHNGIQLTNSTGTLKIFNNEIGEDETEIHGNGIYLDNIDGAVIESNRIKHVTVNEHDSGHGIYLHHSDNIMVGGYFSTAQGNTIANVGKDGIKDEGGTNNHLYYNTITDAGREGIFAQGTSGVTIVGNTITNFGIYFPAEKFAGVEVKGGDHAYVVSNNISDGGYGVRMRNVAGTDNYIWGNKVRNVTEDGIYSESTDYLVVEKNDVADTGGNGIYLNGSNGYLNVLSNVVSTTGKNGIKLGEFEDADVTGNRVDLAGYDGIHIEYFNNAFVGGTNVISRSGDDGIEAHNGHWVEIDGNVISESGYGTIVPEEPGEYDGYDEFNGGSDGVSVRSIGGQYVYGDDEGDDEVVYKKVVGYYEDGSVRITNNQIAISGDDGIDVDGVEGYVYVAKNTVSNSGTDGETVYGDYDEFGADGIHIQNVSQGYGDYSGDIREGDIGNGEYNIVVSGNTISTSLDDGIEILGYTDYDYGYDDRVSIAYEGEGYYYGDTGRVLVGGFGEGEANIITNSGYGNPGDGYGYGQDGDYNYYNNGDGIHVANVYADGYASAGSIGDGEFSGYAVDVLGNTVTNSGDDGIEVINSSSTLIDDNTVKNSGYVITGEGTYAGDYYGADGIHVRNVGGYAGDVYYERATGGEGYAYTPYSVVIRENDVDQSFDDGIQVENNRWDMEYSNSILVDSNENVSNSGNHGLYISGAYHPNEEYGYGRVIVTRNNFSNFAIGAEFESGLIDFTGVTLGAPSGTNMGNTFTVPAGSTDRIGLRFSPYYGGGIPAFAKIAEGEGEYYYSYLNLVDDDGLGSTPYPTTPTNFGGTIGSQTFTGFTGARNFYVYLNDGAFTNDGTPIWLNGLNSTYDGIAPSSTGGVLTQAQFDFLENRFQHYPDNSSTDIFWFGFVPEAQPAIAQEDLFNTYDPFNGDLTGLNVRIVGLPRLPGQTFTPQSTASILNQIQTYAGGDSNTPESLNNIETAAGGSSTTGSLTPNASQAQDLAQIETEAGGNDTQACWGDAINAAAGGQSVNVVYSGSFDANLNQAAQCGTSF</sequence>
<dbReference type="InterPro" id="IPR008638">
    <property type="entry name" value="FhaB/CdiA-like_TPS"/>
</dbReference>
<dbReference type="SMART" id="SM00912">
    <property type="entry name" value="Haemagg_act"/>
    <property type="match status" value="1"/>
</dbReference>
<feature type="domain" description="Carbohydrate-binding/sugar hydrolysis" evidence="3">
    <location>
        <begin position="912"/>
        <end position="1023"/>
    </location>
</feature>
<evidence type="ECO:0000313" key="6">
    <source>
        <dbReference type="Proteomes" id="UP000249417"/>
    </source>
</evidence>
<dbReference type="InterPro" id="IPR050909">
    <property type="entry name" value="Bact_Autotransporter_VF"/>
</dbReference>
<feature type="domain" description="Filamentous haemagglutinin FhaB/tRNA nuclease CdiA-like TPS" evidence="4">
    <location>
        <begin position="51"/>
        <end position="153"/>
    </location>
</feature>
<dbReference type="SUPFAM" id="SSF51126">
    <property type="entry name" value="Pectin lyase-like"/>
    <property type="match status" value="5"/>
</dbReference>
<dbReference type="EMBL" id="QFQB01000001">
    <property type="protein sequence ID" value="PZQ49105.1"/>
    <property type="molecule type" value="Genomic_DNA"/>
</dbReference>
<proteinExistence type="predicted"/>
<dbReference type="InterPro" id="IPR006633">
    <property type="entry name" value="Carb-bd_sugar_hydrolysis-dom"/>
</dbReference>